<evidence type="ECO:0000256" key="1">
    <source>
        <dbReference type="SAM" id="MobiDB-lite"/>
    </source>
</evidence>
<feature type="region of interest" description="Disordered" evidence="1">
    <location>
        <begin position="717"/>
        <end position="750"/>
    </location>
</feature>
<feature type="compositionally biased region" description="Low complexity" evidence="1">
    <location>
        <begin position="585"/>
        <end position="609"/>
    </location>
</feature>
<feature type="compositionally biased region" description="Pro residues" evidence="1">
    <location>
        <begin position="610"/>
        <end position="622"/>
    </location>
</feature>
<comment type="caution">
    <text evidence="2">The sequence shown here is derived from an EMBL/GenBank/DDBJ whole genome shotgun (WGS) entry which is preliminary data.</text>
</comment>
<reference evidence="2" key="1">
    <citation type="submission" date="2020-11" db="EMBL/GenBank/DDBJ databases">
        <title>Isolation and identification of active actinomycetes.</title>
        <authorList>
            <person name="Yu B."/>
        </authorList>
    </citation>
    <scope>NUCLEOTIDE SEQUENCE</scope>
    <source>
        <strain evidence="2">NEAU-YB345</strain>
    </source>
</reference>
<feature type="compositionally biased region" description="Low complexity" evidence="1">
    <location>
        <begin position="727"/>
        <end position="737"/>
    </location>
</feature>
<feature type="compositionally biased region" description="Low complexity" evidence="1">
    <location>
        <begin position="1074"/>
        <end position="1089"/>
    </location>
</feature>
<dbReference type="AlphaFoldDB" id="A0A931FGD9"/>
<sequence>MASVLRAGRSTGTALQARVAGHALLIHPKGEPDPQAVAFATGLAQDDQHLLVVVDLPFGALDEAWPAVARLLAPRRGSLRLIFGRATPQESRRAGQAIADQLDRLVLAPDGELLPTAGGGLFIPADHGAGWLRFRPGREPDRDSQRFPKPMWEFSTLDRPWQTSPFGVAESVPSGVWVRSARPHGLLAAWRRLVDLLPSDRSVLTIILGCPGGPAVPLADVVGVWGSVLPSVRTRVKFVHFGPVAVPDGGALGQALADAFEQPVTLWTELPLGAGPLDAELPNWEPFVQGLEYTPGSAGPPVLLGLRSPLPGVRQIGPTFYEYTATDVLEVVQAGLWMRPAIEPANSEEVRRIPAAPGYSALLYDRSAPDGGERMKSLAEDMLWRLEPAARSLFRIAPADDAALAAPPGHQDAWSVPEHSTEPFLTAPGTTRPRPAHVALWAAELEASVSAAEAAEQGTRGHAPSTSASGQQGRALGNLAPDESTSSPTSGATAVPAAPPLATLPPVAAPALPQPQTQTSGPANALTPAAPASPAPVQTGSPALTATASAGPGPVTATQPLTGPGADVEPHGLIPAPIAAPIPAPAGNAAPGPSGAEPVAAQPAGARPDVAPPPPAAGPSPHGPVTGHPALRTDPAPAAPWATPEPDAGPSATEATNPDGEPRRNEPAAGPGGSGSAGPVPAATHAPGEPDAFDGATVRGVRPASLPTIAPVVGPIGALDPQAGPQAGADVSSAAPSAPTPPAEATPEAAARPALPAIAGIRLESGAPGGQAEGPHGTPQRAEEPGRPAEAAPEAAPAAASASVLTAEGVRVQPVPKESALALPPQQGIEQERDWVRRTFSAQYHAIAGSVSRVMSESPGLRDGSRTAAEALTDLVAVRLYLSGDGAEVDHPVRGATVGPHVPLARCIASGLRRLPSYRGAALVRARLTPAELEWYHEGRQVTEWAFWTAWTEWRPAPERTADLLVWSLTGRRTSLLDPAAPDRVVFLPGTAFKVLRSDDSGPRPLLLLRELTAAEAAAEAATPTEAEGADAPLDGLALGVLERAAEALKSAGGGDSSDPSGPVLGTAPGLLGRAGPSRASAARRGATT</sequence>
<name>A0A931FGD9_9ACTN</name>
<gene>
    <name evidence="2" type="ORF">I2501_31380</name>
</gene>
<feature type="region of interest" description="Disordered" evidence="1">
    <location>
        <begin position="1048"/>
        <end position="1089"/>
    </location>
</feature>
<dbReference type="EMBL" id="JADPRT010000017">
    <property type="protein sequence ID" value="MBF9072528.1"/>
    <property type="molecule type" value="Genomic_DNA"/>
</dbReference>
<dbReference type="RefSeq" id="WP_196197707.1">
    <property type="nucleotide sequence ID" value="NZ_JADPRT010000017.1"/>
</dbReference>
<dbReference type="Gene3D" id="3.90.176.10">
    <property type="entry name" value="Toxin ADP-ribosyltransferase, Chain A, domain 1"/>
    <property type="match status" value="1"/>
</dbReference>
<protein>
    <submittedName>
        <fullName evidence="2">Uncharacterized protein</fullName>
    </submittedName>
</protein>
<proteinExistence type="predicted"/>
<feature type="region of interest" description="Disordered" evidence="1">
    <location>
        <begin position="764"/>
        <end position="802"/>
    </location>
</feature>
<evidence type="ECO:0000313" key="3">
    <source>
        <dbReference type="Proteomes" id="UP000657385"/>
    </source>
</evidence>
<feature type="compositionally biased region" description="Polar residues" evidence="1">
    <location>
        <begin position="538"/>
        <end position="548"/>
    </location>
</feature>
<feature type="compositionally biased region" description="Low complexity" evidence="1">
    <location>
        <begin position="788"/>
        <end position="802"/>
    </location>
</feature>
<feature type="compositionally biased region" description="Low complexity" evidence="1">
    <location>
        <begin position="633"/>
        <end position="648"/>
    </location>
</feature>
<feature type="region of interest" description="Disordered" evidence="1">
    <location>
        <begin position="404"/>
        <end position="432"/>
    </location>
</feature>
<evidence type="ECO:0000313" key="2">
    <source>
        <dbReference type="EMBL" id="MBF9072528.1"/>
    </source>
</evidence>
<accession>A0A931FGD9</accession>
<organism evidence="2 3">
    <name type="scientific">Streptacidiphilus fuscans</name>
    <dbReference type="NCBI Taxonomy" id="2789292"/>
    <lineage>
        <taxon>Bacteria</taxon>
        <taxon>Bacillati</taxon>
        <taxon>Actinomycetota</taxon>
        <taxon>Actinomycetes</taxon>
        <taxon>Kitasatosporales</taxon>
        <taxon>Streptomycetaceae</taxon>
        <taxon>Streptacidiphilus</taxon>
    </lineage>
</organism>
<dbReference type="Proteomes" id="UP000657385">
    <property type="component" value="Unassembled WGS sequence"/>
</dbReference>
<feature type="compositionally biased region" description="Low complexity" evidence="1">
    <location>
        <begin position="504"/>
        <end position="536"/>
    </location>
</feature>
<keyword evidence="3" id="KW-1185">Reference proteome</keyword>
<feature type="region of interest" description="Disordered" evidence="1">
    <location>
        <begin position="451"/>
        <end position="699"/>
    </location>
</feature>